<evidence type="ECO:0000256" key="9">
    <source>
        <dbReference type="ARBA" id="ARBA00023316"/>
    </source>
</evidence>
<comment type="subcellular location">
    <subcellularLocation>
        <location evidence="1 12">Cytoplasm</location>
    </subcellularLocation>
</comment>
<dbReference type="InterPro" id="IPR001986">
    <property type="entry name" value="Enolpyruvate_Tfrase_dom"/>
</dbReference>
<evidence type="ECO:0000256" key="6">
    <source>
        <dbReference type="ARBA" id="ARBA00022960"/>
    </source>
</evidence>
<evidence type="ECO:0000313" key="15">
    <source>
        <dbReference type="Proteomes" id="UP000732377"/>
    </source>
</evidence>
<dbReference type="CDD" id="cd01555">
    <property type="entry name" value="UdpNAET"/>
    <property type="match status" value="1"/>
</dbReference>
<comment type="catalytic activity">
    <reaction evidence="11 12">
        <text>phosphoenolpyruvate + UDP-N-acetyl-alpha-D-glucosamine = UDP-N-acetyl-3-O-(1-carboxyvinyl)-alpha-D-glucosamine + phosphate</text>
        <dbReference type="Rhea" id="RHEA:18681"/>
        <dbReference type="ChEBI" id="CHEBI:43474"/>
        <dbReference type="ChEBI" id="CHEBI:57705"/>
        <dbReference type="ChEBI" id="CHEBI:58702"/>
        <dbReference type="ChEBI" id="CHEBI:68483"/>
        <dbReference type="EC" id="2.5.1.7"/>
    </reaction>
</comment>
<evidence type="ECO:0000256" key="5">
    <source>
        <dbReference type="ARBA" id="ARBA00022679"/>
    </source>
</evidence>
<keyword evidence="6 12" id="KW-0133">Cell shape</keyword>
<feature type="binding site" evidence="12">
    <location>
        <begin position="123"/>
        <end position="127"/>
    </location>
    <ligand>
        <name>UDP-N-acetyl-alpha-D-glucosamine</name>
        <dbReference type="ChEBI" id="CHEBI:57705"/>
    </ligand>
</feature>
<dbReference type="InterPro" id="IPR050068">
    <property type="entry name" value="MurA_subfamily"/>
</dbReference>
<dbReference type="AlphaFoldDB" id="A0A953IAT5"/>
<evidence type="ECO:0000256" key="1">
    <source>
        <dbReference type="ARBA" id="ARBA00004496"/>
    </source>
</evidence>
<feature type="domain" description="Enolpyruvate transferase" evidence="13">
    <location>
        <begin position="7"/>
        <end position="407"/>
    </location>
</feature>
<dbReference type="GO" id="GO:0008760">
    <property type="term" value="F:UDP-N-acetylglucosamine 1-carboxyvinyltransferase activity"/>
    <property type="evidence" value="ECO:0007669"/>
    <property type="project" value="UniProtKB-UniRule"/>
</dbReference>
<dbReference type="InterPro" id="IPR005750">
    <property type="entry name" value="UDP_GlcNAc_COvinyl_MurA"/>
</dbReference>
<evidence type="ECO:0000259" key="13">
    <source>
        <dbReference type="Pfam" id="PF00275"/>
    </source>
</evidence>
<dbReference type="GO" id="GO:0009252">
    <property type="term" value="P:peptidoglycan biosynthetic process"/>
    <property type="evidence" value="ECO:0007669"/>
    <property type="project" value="UniProtKB-UniRule"/>
</dbReference>
<comment type="similarity">
    <text evidence="10 12">Belongs to the EPSP synthase family. MurA subfamily.</text>
</comment>
<protein>
    <recommendedName>
        <fullName evidence="12">UDP-N-acetylglucosamine 1-carboxyvinyltransferase</fullName>
        <ecNumber evidence="12">2.5.1.7</ecNumber>
    </recommendedName>
    <alternativeName>
        <fullName evidence="12">Enoylpyruvate transferase</fullName>
    </alternativeName>
    <alternativeName>
        <fullName evidence="12">UDP-N-acetylglucosamine enolpyruvyl transferase</fullName>
        <shortName evidence="12">EPT</shortName>
    </alternativeName>
</protein>
<feature type="binding site" evidence="12">
    <location>
        <position position="328"/>
    </location>
    <ligand>
        <name>UDP-N-acetyl-alpha-D-glucosamine</name>
        <dbReference type="ChEBI" id="CHEBI:57705"/>
    </ligand>
</feature>
<sequence>MTTLRIRGGRPLQGTIRVGGRKNATLPLIAATLLADGTSRLENVPQIHDVMVYRKLLTGLGARVDWDPVHGILTVHTGGVRPGEPDYHLASSIRASYYLLGVMLARYGEASVPMPGGDNIGHRPVDQHFKGLSALGAEIWMDRGIIRARARRLRGAHVYLDIISVGATIQVMLAASLAEGTTVIQNCAREPHVVAVANFINACGGKVTGAGTDTIRVRGVDRLVGATQTVIPDDIEAGTWMMAAAMTQGDVTLQNVIPTHITPIMAKLREAGVEVHELGDAVRVVGRERPKAINVKTLPYPGFPTDAQSQMTALLSLAEGTSYITETLYEDRFRFVPELVRMGAQIRVEGRTAIVKGVERLYGAPVEATDIRAGAALVIAGLAAEGETTIYGMEHVQRGYEKLEQKLLALGADVQMERQGAAVV</sequence>
<dbReference type="NCBIfam" id="NF006873">
    <property type="entry name" value="PRK09369.1"/>
    <property type="match status" value="1"/>
</dbReference>
<feature type="active site" description="Proton donor" evidence="12">
    <location>
        <position position="118"/>
    </location>
</feature>
<evidence type="ECO:0000256" key="3">
    <source>
        <dbReference type="ARBA" id="ARBA00022490"/>
    </source>
</evidence>
<gene>
    <name evidence="12 14" type="primary">murA</name>
    <name evidence="14" type="ORF">CWE10_15695</name>
</gene>
<accession>A0A953IAT5</accession>
<reference evidence="14" key="1">
    <citation type="submission" date="2017-11" db="EMBL/GenBank/DDBJ databases">
        <title>Three new genomes from thermophilic consortium.</title>
        <authorList>
            <person name="Quaggio R."/>
            <person name="Amgarten D."/>
            <person name="Setubal J.C."/>
        </authorList>
    </citation>
    <scope>NUCLEOTIDE SEQUENCE</scope>
    <source>
        <strain evidence="14">ZCTH01-B2</strain>
    </source>
</reference>
<evidence type="ECO:0000256" key="10">
    <source>
        <dbReference type="ARBA" id="ARBA00038367"/>
    </source>
</evidence>
<comment type="function">
    <text evidence="12">Cell wall formation. Adds enolpyruvyl to UDP-N-acetylglucosamine.</text>
</comment>
<dbReference type="EC" id="2.5.1.7" evidence="12"/>
<dbReference type="PANTHER" id="PTHR43783:SF1">
    <property type="entry name" value="UDP-N-ACETYLGLUCOSAMINE 1-CARBOXYVINYLTRANSFERASE"/>
    <property type="match status" value="1"/>
</dbReference>
<dbReference type="PANTHER" id="PTHR43783">
    <property type="entry name" value="UDP-N-ACETYLGLUCOSAMINE 1-CARBOXYVINYLTRANSFERASE"/>
    <property type="match status" value="1"/>
</dbReference>
<dbReference type="GO" id="GO:0051301">
    <property type="term" value="P:cell division"/>
    <property type="evidence" value="ECO:0007669"/>
    <property type="project" value="UniProtKB-KW"/>
</dbReference>
<evidence type="ECO:0000256" key="2">
    <source>
        <dbReference type="ARBA" id="ARBA00004752"/>
    </source>
</evidence>
<dbReference type="InterPro" id="IPR036968">
    <property type="entry name" value="Enolpyruvate_Tfrase_sf"/>
</dbReference>
<dbReference type="GO" id="GO:0071555">
    <property type="term" value="P:cell wall organization"/>
    <property type="evidence" value="ECO:0007669"/>
    <property type="project" value="UniProtKB-KW"/>
</dbReference>
<dbReference type="Pfam" id="PF00275">
    <property type="entry name" value="EPSP_synthase"/>
    <property type="match status" value="1"/>
</dbReference>
<name>A0A953IAT5_SYMTR</name>
<dbReference type="NCBIfam" id="TIGR01072">
    <property type="entry name" value="murA"/>
    <property type="match status" value="1"/>
</dbReference>
<keyword evidence="3 12" id="KW-0963">Cytoplasm</keyword>
<evidence type="ECO:0000313" key="14">
    <source>
        <dbReference type="EMBL" id="MBY6277618.1"/>
    </source>
</evidence>
<feature type="binding site" evidence="12">
    <location>
        <position position="306"/>
    </location>
    <ligand>
        <name>UDP-N-acetyl-alpha-D-glucosamine</name>
        <dbReference type="ChEBI" id="CHEBI:57705"/>
    </ligand>
</feature>
<feature type="binding site" evidence="12">
    <location>
        <position position="94"/>
    </location>
    <ligand>
        <name>UDP-N-acetyl-alpha-D-glucosamine</name>
        <dbReference type="ChEBI" id="CHEBI:57705"/>
    </ligand>
</feature>
<evidence type="ECO:0000256" key="12">
    <source>
        <dbReference type="HAMAP-Rule" id="MF_00111"/>
    </source>
</evidence>
<keyword evidence="4 12" id="KW-0132">Cell division</keyword>
<evidence type="ECO:0000256" key="4">
    <source>
        <dbReference type="ARBA" id="ARBA00022618"/>
    </source>
</evidence>
<keyword evidence="9 12" id="KW-0961">Cell wall biogenesis/degradation</keyword>
<dbReference type="GO" id="GO:0005737">
    <property type="term" value="C:cytoplasm"/>
    <property type="evidence" value="ECO:0007669"/>
    <property type="project" value="UniProtKB-SubCell"/>
</dbReference>
<evidence type="ECO:0000256" key="8">
    <source>
        <dbReference type="ARBA" id="ARBA00023306"/>
    </source>
</evidence>
<organism evidence="14 15">
    <name type="scientific">Symbiobacterium thermophilum</name>
    <dbReference type="NCBI Taxonomy" id="2734"/>
    <lineage>
        <taxon>Bacteria</taxon>
        <taxon>Bacillati</taxon>
        <taxon>Bacillota</taxon>
        <taxon>Clostridia</taxon>
        <taxon>Eubacteriales</taxon>
        <taxon>Symbiobacteriaceae</taxon>
        <taxon>Symbiobacterium</taxon>
    </lineage>
</organism>
<proteinExistence type="inferred from homology"/>
<feature type="binding site" evidence="12">
    <location>
        <begin position="22"/>
        <end position="23"/>
    </location>
    <ligand>
        <name>phosphoenolpyruvate</name>
        <dbReference type="ChEBI" id="CHEBI:58702"/>
    </ligand>
</feature>
<dbReference type="GO" id="GO:0008360">
    <property type="term" value="P:regulation of cell shape"/>
    <property type="evidence" value="ECO:0007669"/>
    <property type="project" value="UniProtKB-KW"/>
</dbReference>
<dbReference type="Gene3D" id="3.65.10.10">
    <property type="entry name" value="Enolpyruvate transferase domain"/>
    <property type="match status" value="2"/>
</dbReference>
<dbReference type="SUPFAM" id="SSF55205">
    <property type="entry name" value="EPT/RTPC-like"/>
    <property type="match status" value="1"/>
</dbReference>
<keyword evidence="8 12" id="KW-0131">Cell cycle</keyword>
<dbReference type="EMBL" id="PIUK01000209">
    <property type="protein sequence ID" value="MBY6277618.1"/>
    <property type="molecule type" value="Genomic_DNA"/>
</dbReference>
<comment type="caution">
    <text evidence="14">The sequence shown here is derived from an EMBL/GenBank/DDBJ whole genome shotgun (WGS) entry which is preliminary data.</text>
</comment>
<evidence type="ECO:0000256" key="7">
    <source>
        <dbReference type="ARBA" id="ARBA00022984"/>
    </source>
</evidence>
<evidence type="ECO:0000256" key="11">
    <source>
        <dbReference type="ARBA" id="ARBA00047527"/>
    </source>
</evidence>
<dbReference type="HAMAP" id="MF_00111">
    <property type="entry name" value="MurA"/>
    <property type="match status" value="1"/>
</dbReference>
<keyword evidence="7 12" id="KW-0573">Peptidoglycan synthesis</keyword>
<dbReference type="InterPro" id="IPR013792">
    <property type="entry name" value="RNA3'P_cycl/enolpyr_Trfase_a/b"/>
</dbReference>
<keyword evidence="5 12" id="KW-0808">Transferase</keyword>
<dbReference type="RefSeq" id="WP_273380904.1">
    <property type="nucleotide sequence ID" value="NZ_JACSIR010000054.1"/>
</dbReference>
<comment type="pathway">
    <text evidence="2 12">Cell wall biogenesis; peptidoglycan biosynthesis.</text>
</comment>
<dbReference type="Proteomes" id="UP000732377">
    <property type="component" value="Unassembled WGS sequence"/>
</dbReference>
<comment type="caution">
    <text evidence="12">Lacks conserved residue(s) required for the propagation of feature annotation.</text>
</comment>
<dbReference type="GO" id="GO:0019277">
    <property type="term" value="P:UDP-N-acetylgalactosamine biosynthetic process"/>
    <property type="evidence" value="ECO:0007669"/>
    <property type="project" value="InterPro"/>
</dbReference>